<feature type="region of interest" description="Disordered" evidence="1">
    <location>
        <begin position="20"/>
        <end position="55"/>
    </location>
</feature>
<protein>
    <submittedName>
        <fullName evidence="2">Uncharacterized protein</fullName>
    </submittedName>
</protein>
<evidence type="ECO:0000313" key="2">
    <source>
        <dbReference type="EMBL" id="TFY57417.1"/>
    </source>
</evidence>
<reference evidence="2 3" key="1">
    <citation type="submission" date="2019-02" db="EMBL/GenBank/DDBJ databases">
        <title>Genome sequencing of the rare red list fungi Dentipellis fragilis.</title>
        <authorList>
            <person name="Buettner E."/>
            <person name="Kellner H."/>
        </authorList>
    </citation>
    <scope>NUCLEOTIDE SEQUENCE [LARGE SCALE GENOMIC DNA]</scope>
    <source>
        <strain evidence="2 3">DSM 105465</strain>
    </source>
</reference>
<accession>A0A4Y9Y777</accession>
<keyword evidence="3" id="KW-1185">Reference proteome</keyword>
<evidence type="ECO:0000256" key="1">
    <source>
        <dbReference type="SAM" id="MobiDB-lite"/>
    </source>
</evidence>
<dbReference type="AlphaFoldDB" id="A0A4Y9Y777"/>
<dbReference type="EMBL" id="SEOQ01000752">
    <property type="protein sequence ID" value="TFY57417.1"/>
    <property type="molecule type" value="Genomic_DNA"/>
</dbReference>
<evidence type="ECO:0000313" key="3">
    <source>
        <dbReference type="Proteomes" id="UP000298327"/>
    </source>
</evidence>
<proteinExistence type="predicted"/>
<sequence length="55" mass="6326">MQLHHEARIRVRAAPALAHEAHRRIGLEPRARDEPRTDDADAPARAHRTVHEHAR</sequence>
<organism evidence="2 3">
    <name type="scientific">Dentipellis fragilis</name>
    <dbReference type="NCBI Taxonomy" id="205917"/>
    <lineage>
        <taxon>Eukaryota</taxon>
        <taxon>Fungi</taxon>
        <taxon>Dikarya</taxon>
        <taxon>Basidiomycota</taxon>
        <taxon>Agaricomycotina</taxon>
        <taxon>Agaricomycetes</taxon>
        <taxon>Russulales</taxon>
        <taxon>Hericiaceae</taxon>
        <taxon>Dentipellis</taxon>
    </lineage>
</organism>
<feature type="non-terminal residue" evidence="2">
    <location>
        <position position="55"/>
    </location>
</feature>
<gene>
    <name evidence="2" type="ORF">EVG20_g8556</name>
</gene>
<comment type="caution">
    <text evidence="2">The sequence shown here is derived from an EMBL/GenBank/DDBJ whole genome shotgun (WGS) entry which is preliminary data.</text>
</comment>
<name>A0A4Y9Y777_9AGAM</name>
<dbReference type="Proteomes" id="UP000298327">
    <property type="component" value="Unassembled WGS sequence"/>
</dbReference>